<dbReference type="EMBL" id="BART01019214">
    <property type="protein sequence ID" value="GAG83332.1"/>
    <property type="molecule type" value="Genomic_DNA"/>
</dbReference>
<proteinExistence type="predicted"/>
<name>X1BQ63_9ZZZZ</name>
<sequence length="49" mass="6130">MTRKRRFPKELFLAFCHVTYQLWPTNHPDERDEWVKKRLEEVGWIPDET</sequence>
<dbReference type="AlphaFoldDB" id="X1BQ63"/>
<accession>X1BQ63</accession>
<protein>
    <submittedName>
        <fullName evidence="1">Uncharacterized protein</fullName>
    </submittedName>
</protein>
<evidence type="ECO:0000313" key="1">
    <source>
        <dbReference type="EMBL" id="GAG83332.1"/>
    </source>
</evidence>
<comment type="caution">
    <text evidence="1">The sequence shown here is derived from an EMBL/GenBank/DDBJ whole genome shotgun (WGS) entry which is preliminary data.</text>
</comment>
<gene>
    <name evidence="1" type="ORF">S01H4_36024</name>
</gene>
<organism evidence="1">
    <name type="scientific">marine sediment metagenome</name>
    <dbReference type="NCBI Taxonomy" id="412755"/>
    <lineage>
        <taxon>unclassified sequences</taxon>
        <taxon>metagenomes</taxon>
        <taxon>ecological metagenomes</taxon>
    </lineage>
</organism>
<reference evidence="1" key="1">
    <citation type="journal article" date="2014" name="Front. Microbiol.">
        <title>High frequency of phylogenetically diverse reductive dehalogenase-homologous genes in deep subseafloor sedimentary metagenomes.</title>
        <authorList>
            <person name="Kawai M."/>
            <person name="Futagami T."/>
            <person name="Toyoda A."/>
            <person name="Takaki Y."/>
            <person name="Nishi S."/>
            <person name="Hori S."/>
            <person name="Arai W."/>
            <person name="Tsubouchi T."/>
            <person name="Morono Y."/>
            <person name="Uchiyama I."/>
            <person name="Ito T."/>
            <person name="Fujiyama A."/>
            <person name="Inagaki F."/>
            <person name="Takami H."/>
        </authorList>
    </citation>
    <scope>NUCLEOTIDE SEQUENCE</scope>
    <source>
        <strain evidence="1">Expedition CK06-06</strain>
    </source>
</reference>